<dbReference type="InterPro" id="IPR005814">
    <property type="entry name" value="Aminotrans_3"/>
</dbReference>
<dbReference type="PANTHER" id="PTHR11986:SF113">
    <property type="entry name" value="SUCCINYLORNITHINE TRANSAMINASE"/>
    <property type="match status" value="1"/>
</dbReference>
<dbReference type="InterPro" id="IPR050103">
    <property type="entry name" value="Class-III_PLP-dep_AT"/>
</dbReference>
<dbReference type="RefSeq" id="WP_312862077.1">
    <property type="nucleotide sequence ID" value="NZ_JACIJD010000047.1"/>
</dbReference>
<keyword evidence="3 4" id="KW-0663">Pyridoxal phosphate</keyword>
<evidence type="ECO:0000256" key="1">
    <source>
        <dbReference type="ARBA" id="ARBA00001933"/>
    </source>
</evidence>
<evidence type="ECO:0000256" key="3">
    <source>
        <dbReference type="ARBA" id="ARBA00022898"/>
    </source>
</evidence>
<evidence type="ECO:0000256" key="4">
    <source>
        <dbReference type="RuleBase" id="RU003560"/>
    </source>
</evidence>
<dbReference type="SUPFAM" id="SSF53383">
    <property type="entry name" value="PLP-dependent transferases"/>
    <property type="match status" value="1"/>
</dbReference>
<dbReference type="Gene3D" id="3.90.1150.10">
    <property type="entry name" value="Aspartate Aminotransferase, domain 1"/>
    <property type="match status" value="1"/>
</dbReference>
<dbReference type="GO" id="GO:0042802">
    <property type="term" value="F:identical protein binding"/>
    <property type="evidence" value="ECO:0007669"/>
    <property type="project" value="TreeGrafter"/>
</dbReference>
<protein>
    <submittedName>
        <fullName evidence="5">Uncharacterized protein</fullName>
    </submittedName>
</protein>
<comment type="cofactor">
    <cofactor evidence="1">
        <name>pyridoxal 5'-phosphate</name>
        <dbReference type="ChEBI" id="CHEBI:597326"/>
    </cofactor>
</comment>
<keyword evidence="6" id="KW-1185">Reference proteome</keyword>
<dbReference type="InterPro" id="IPR015422">
    <property type="entry name" value="PyrdxlP-dep_Trfase_small"/>
</dbReference>
<dbReference type="InterPro" id="IPR015424">
    <property type="entry name" value="PyrdxlP-dep_Trfase"/>
</dbReference>
<dbReference type="CDD" id="cd00610">
    <property type="entry name" value="OAT_like"/>
    <property type="match status" value="1"/>
</dbReference>
<dbReference type="InterPro" id="IPR049704">
    <property type="entry name" value="Aminotrans_3_PPA_site"/>
</dbReference>
<dbReference type="EMBL" id="JACIJD010000047">
    <property type="protein sequence ID" value="MBB5696497.1"/>
    <property type="molecule type" value="Genomic_DNA"/>
</dbReference>
<dbReference type="FunFam" id="3.40.640.10:FF:000004">
    <property type="entry name" value="Acetylornithine aminotransferase"/>
    <property type="match status" value="1"/>
</dbReference>
<dbReference type="Proteomes" id="UP000580654">
    <property type="component" value="Unassembled WGS sequence"/>
</dbReference>
<comment type="similarity">
    <text evidence="4">Belongs to the class-III pyridoxal-phosphate-dependent aminotransferase family.</text>
</comment>
<comment type="caution">
    <text evidence="5">The sequence shown here is derived from an EMBL/GenBank/DDBJ whole genome shotgun (WGS) entry which is preliminary data.</text>
</comment>
<organism evidence="5 6">
    <name type="scientific">Muricoccus pecuniae</name>
    <dbReference type="NCBI Taxonomy" id="693023"/>
    <lineage>
        <taxon>Bacteria</taxon>
        <taxon>Pseudomonadati</taxon>
        <taxon>Pseudomonadota</taxon>
        <taxon>Alphaproteobacteria</taxon>
        <taxon>Acetobacterales</taxon>
        <taxon>Roseomonadaceae</taxon>
        <taxon>Muricoccus</taxon>
    </lineage>
</organism>
<evidence type="ECO:0000256" key="2">
    <source>
        <dbReference type="ARBA" id="ARBA00022576"/>
    </source>
</evidence>
<dbReference type="PIRSF" id="PIRSF000521">
    <property type="entry name" value="Transaminase_4ab_Lys_Orn"/>
    <property type="match status" value="1"/>
</dbReference>
<accession>A0A840YIT5</accession>
<dbReference type="AlphaFoldDB" id="A0A840YIT5"/>
<dbReference type="PANTHER" id="PTHR11986">
    <property type="entry name" value="AMINOTRANSFERASE CLASS III"/>
    <property type="match status" value="1"/>
</dbReference>
<dbReference type="Gene3D" id="3.40.640.10">
    <property type="entry name" value="Type I PLP-dependent aspartate aminotransferase-like (Major domain)"/>
    <property type="match status" value="1"/>
</dbReference>
<dbReference type="GO" id="GO:0030170">
    <property type="term" value="F:pyridoxal phosphate binding"/>
    <property type="evidence" value="ECO:0007669"/>
    <property type="project" value="InterPro"/>
</dbReference>
<dbReference type="Pfam" id="PF00202">
    <property type="entry name" value="Aminotran_3"/>
    <property type="match status" value="1"/>
</dbReference>
<reference evidence="5 6" key="1">
    <citation type="submission" date="2020-08" db="EMBL/GenBank/DDBJ databases">
        <title>Genomic Encyclopedia of Type Strains, Phase IV (KMG-IV): sequencing the most valuable type-strain genomes for metagenomic binning, comparative biology and taxonomic classification.</title>
        <authorList>
            <person name="Goeker M."/>
        </authorList>
    </citation>
    <scope>NUCLEOTIDE SEQUENCE [LARGE SCALE GENOMIC DNA]</scope>
    <source>
        <strain evidence="5 6">DSM 25622</strain>
    </source>
</reference>
<keyword evidence="2" id="KW-0032">Aminotransferase</keyword>
<gene>
    <name evidence="5" type="ORF">FHS87_004568</name>
</gene>
<dbReference type="PROSITE" id="PS00600">
    <property type="entry name" value="AA_TRANSFER_CLASS_3"/>
    <property type="match status" value="1"/>
</dbReference>
<keyword evidence="2" id="KW-0808">Transferase</keyword>
<sequence>MPDGTVTHQGWTMPDPFLLGFQDKAAMLDASARYWNPDKTRFWQQAGVPLVIGQRQGYELTDIDGHRLIDVHLNGGTYNLGHRNPRLVDALVEATGRVDIGNHHFPAPGRTALAQRLIETAGPGFSRVAFATSGSEAIDLAIKSSRFATGRRRIVSLRKAYHGHTGLAVATGDERFSRLFHADRPDEFAQVPLNDLEAMAAALRAAPVAAVIMETIPATYGFPMPRPGYLAAVKRLCEETGALYIADEVQTGLMRSGELWAISRHGVVPDILVTSKGLGGGLYPIGALIMAEAPSAWLERDGFAHMSTFSGSELGCAVAMAVLDITLDPKTVANVAMVSGRIAAGLADIRSRHGNWLTGIRQEGVIIGLEFADPEGAKPVMGALYERGVWAIFSTLDPSVLQFKPGLLLTAAQVDDILERLEDAVAASRPETLR</sequence>
<dbReference type="GO" id="GO:0008483">
    <property type="term" value="F:transaminase activity"/>
    <property type="evidence" value="ECO:0007669"/>
    <property type="project" value="UniProtKB-KW"/>
</dbReference>
<evidence type="ECO:0000313" key="5">
    <source>
        <dbReference type="EMBL" id="MBB5696497.1"/>
    </source>
</evidence>
<proteinExistence type="inferred from homology"/>
<dbReference type="InterPro" id="IPR015421">
    <property type="entry name" value="PyrdxlP-dep_Trfase_major"/>
</dbReference>
<evidence type="ECO:0000313" key="6">
    <source>
        <dbReference type="Proteomes" id="UP000580654"/>
    </source>
</evidence>
<name>A0A840YIT5_9PROT</name>